<gene>
    <name evidence="1" type="ORF">NCTC13350_02866</name>
</gene>
<evidence type="ECO:0000313" key="2">
    <source>
        <dbReference type="Proteomes" id="UP000255000"/>
    </source>
</evidence>
<dbReference type="Proteomes" id="UP000255000">
    <property type="component" value="Unassembled WGS sequence"/>
</dbReference>
<reference evidence="1 2" key="1">
    <citation type="submission" date="2018-06" db="EMBL/GenBank/DDBJ databases">
        <authorList>
            <consortium name="Pathogen Informatics"/>
            <person name="Doyle S."/>
        </authorList>
    </citation>
    <scope>NUCLEOTIDE SEQUENCE [LARGE SCALE GENOMIC DNA]</scope>
    <source>
        <strain evidence="1 2">NCTC13350</strain>
    </source>
</reference>
<dbReference type="EMBL" id="UGSK01000001">
    <property type="protein sequence ID" value="SUB01918.1"/>
    <property type="molecule type" value="Genomic_DNA"/>
</dbReference>
<protein>
    <submittedName>
        <fullName evidence="1">Uncharacterized protein</fullName>
    </submittedName>
</protein>
<evidence type="ECO:0000313" key="1">
    <source>
        <dbReference type="EMBL" id="SUB01918.1"/>
    </source>
</evidence>
<sequence>MLDGPGEDGFVKTLAVGIEDSADDARRAAESAVHLRQHGVTSDVTICGRST</sequence>
<accession>A0A378ZXW3</accession>
<name>A0A378ZXW3_9HYPH</name>
<proteinExistence type="predicted"/>
<dbReference type="AlphaFoldDB" id="A0A378ZXW3"/>
<organism evidence="1 2">
    <name type="scientific">Pannonibacter phragmitetus</name>
    <dbReference type="NCBI Taxonomy" id="121719"/>
    <lineage>
        <taxon>Bacteria</taxon>
        <taxon>Pseudomonadati</taxon>
        <taxon>Pseudomonadota</taxon>
        <taxon>Alphaproteobacteria</taxon>
        <taxon>Hyphomicrobiales</taxon>
        <taxon>Stappiaceae</taxon>
        <taxon>Pannonibacter</taxon>
    </lineage>
</organism>